<dbReference type="Proteomes" id="UP000238034">
    <property type="component" value="Unassembled WGS sequence"/>
</dbReference>
<dbReference type="InterPro" id="IPR007372">
    <property type="entry name" value="Lipid/polyisoprenoid-bd_YceI"/>
</dbReference>
<keyword evidence="1" id="KW-0732">Signal</keyword>
<dbReference type="Pfam" id="PF04264">
    <property type="entry name" value="YceI"/>
    <property type="match status" value="1"/>
</dbReference>
<dbReference type="Gene3D" id="2.40.128.110">
    <property type="entry name" value="Lipid/polyisoprenoid-binding, YceI-like"/>
    <property type="match status" value="1"/>
</dbReference>
<proteinExistence type="predicted"/>
<dbReference type="InterPro" id="IPR036761">
    <property type="entry name" value="TTHA0802/YceI-like_sf"/>
</dbReference>
<gene>
    <name evidence="3" type="ORF">B0I27_11268</name>
</gene>
<comment type="caution">
    <text evidence="3">The sequence shown here is derived from an EMBL/GenBank/DDBJ whole genome shotgun (WGS) entry which is preliminary data.</text>
</comment>
<feature type="domain" description="Lipid/polyisoprenoid-binding YceI-like" evidence="2">
    <location>
        <begin position="37"/>
        <end position="198"/>
    </location>
</feature>
<feature type="chain" id="PRO_5015488194" evidence="1">
    <location>
        <begin position="31"/>
        <end position="199"/>
    </location>
</feature>
<evidence type="ECO:0000256" key="1">
    <source>
        <dbReference type="SAM" id="SignalP"/>
    </source>
</evidence>
<accession>A0A2T0TU57</accession>
<dbReference type="EMBL" id="PVTH01000012">
    <property type="protein sequence ID" value="PRY49183.1"/>
    <property type="molecule type" value="Genomic_DNA"/>
</dbReference>
<reference evidence="3 4" key="1">
    <citation type="submission" date="2018-03" db="EMBL/GenBank/DDBJ databases">
        <title>Genomic Encyclopedia of Type Strains, Phase III (KMG-III): the genomes of soil and plant-associated and newly described type strains.</title>
        <authorList>
            <person name="Whitman W."/>
        </authorList>
    </citation>
    <scope>NUCLEOTIDE SEQUENCE [LARGE SCALE GENOMIC DNA]</scope>
    <source>
        <strain evidence="3 4">CGMCC 1.9313</strain>
    </source>
</reference>
<evidence type="ECO:0000313" key="4">
    <source>
        <dbReference type="Proteomes" id="UP000238034"/>
    </source>
</evidence>
<dbReference type="OrthoDB" id="9794147at2"/>
<protein>
    <submittedName>
        <fullName evidence="3">Polyisoprenoid-binding protein YceI</fullName>
    </submittedName>
</protein>
<dbReference type="AlphaFoldDB" id="A0A2T0TU57"/>
<dbReference type="SMART" id="SM00867">
    <property type="entry name" value="YceI"/>
    <property type="match status" value="1"/>
</dbReference>
<organism evidence="3 4">
    <name type="scientific">Arcticibacter pallidicorallinus</name>
    <dbReference type="NCBI Taxonomy" id="1259464"/>
    <lineage>
        <taxon>Bacteria</taxon>
        <taxon>Pseudomonadati</taxon>
        <taxon>Bacteroidota</taxon>
        <taxon>Sphingobacteriia</taxon>
        <taxon>Sphingobacteriales</taxon>
        <taxon>Sphingobacteriaceae</taxon>
        <taxon>Arcticibacter</taxon>
    </lineage>
</organism>
<dbReference type="SUPFAM" id="SSF101874">
    <property type="entry name" value="YceI-like"/>
    <property type="match status" value="1"/>
</dbReference>
<sequence length="199" mass="21324">MKTATITHFTKNLQKTFVLLTFAFSTVAFTQSSIAQTYKIAPGSEIKVDGTSNIHDWNMKTTTMSGDAQVALAGKNLTDVKTLNFSTAVKNLKGKEDLLNSRAHKAMKADKFPTIAFKLNSATVSGDIVKGSGSLTIAGVTKEIAVQGKAVENADGSLSINGSRKIKMSEYGIQPPSFMLGALKVADEINVTYTLKLKK</sequence>
<keyword evidence="4" id="KW-1185">Reference proteome</keyword>
<evidence type="ECO:0000313" key="3">
    <source>
        <dbReference type="EMBL" id="PRY49183.1"/>
    </source>
</evidence>
<dbReference type="PANTHER" id="PTHR34406:SF1">
    <property type="entry name" value="PROTEIN YCEI"/>
    <property type="match status" value="1"/>
</dbReference>
<dbReference type="PANTHER" id="PTHR34406">
    <property type="entry name" value="PROTEIN YCEI"/>
    <property type="match status" value="1"/>
</dbReference>
<feature type="signal peptide" evidence="1">
    <location>
        <begin position="1"/>
        <end position="30"/>
    </location>
</feature>
<name>A0A2T0TU57_9SPHI</name>
<dbReference type="RefSeq" id="WP_106295084.1">
    <property type="nucleotide sequence ID" value="NZ_PVTH01000012.1"/>
</dbReference>
<evidence type="ECO:0000259" key="2">
    <source>
        <dbReference type="SMART" id="SM00867"/>
    </source>
</evidence>